<comment type="caution">
    <text evidence="1">The sequence shown here is derived from an EMBL/GenBank/DDBJ whole genome shotgun (WGS) entry which is preliminary data.</text>
</comment>
<name>N8RFU4_9GAMM</name>
<proteinExistence type="predicted"/>
<protein>
    <submittedName>
        <fullName evidence="1">Uncharacterized protein</fullName>
    </submittedName>
</protein>
<gene>
    <name evidence="1" type="ORF">F989_02394</name>
</gene>
<organism evidence="1 2">
    <name type="scientific">Acinetobacter parvus NIPH 1103</name>
    <dbReference type="NCBI Taxonomy" id="1217671"/>
    <lineage>
        <taxon>Bacteria</taxon>
        <taxon>Pseudomonadati</taxon>
        <taxon>Pseudomonadota</taxon>
        <taxon>Gammaproteobacteria</taxon>
        <taxon>Moraxellales</taxon>
        <taxon>Moraxellaceae</taxon>
        <taxon>Acinetobacter</taxon>
    </lineage>
</organism>
<evidence type="ECO:0000313" key="2">
    <source>
        <dbReference type="Proteomes" id="UP000018426"/>
    </source>
</evidence>
<reference evidence="1 2" key="1">
    <citation type="submission" date="2013-02" db="EMBL/GenBank/DDBJ databases">
        <title>The Genome Sequence of Acinetobacter parvus NIPH 1103.</title>
        <authorList>
            <consortium name="The Broad Institute Genome Sequencing Platform"/>
            <consortium name="The Broad Institute Genome Sequencing Center for Infectious Disease"/>
            <person name="Cerqueira G."/>
            <person name="Feldgarden M."/>
            <person name="Courvalin P."/>
            <person name="Perichon B."/>
            <person name="Grillot-Courvalin C."/>
            <person name="Clermont D."/>
            <person name="Rocha E."/>
            <person name="Yoon E.-J."/>
            <person name="Nemec A."/>
            <person name="Walker B."/>
            <person name="Young S.K."/>
            <person name="Zeng Q."/>
            <person name="Gargeya S."/>
            <person name="Fitzgerald M."/>
            <person name="Haas B."/>
            <person name="Abouelleil A."/>
            <person name="Alvarado L."/>
            <person name="Arachchi H.M."/>
            <person name="Berlin A.M."/>
            <person name="Chapman S.B."/>
            <person name="Dewar J."/>
            <person name="Goldberg J."/>
            <person name="Griggs A."/>
            <person name="Gujja S."/>
            <person name="Hansen M."/>
            <person name="Howarth C."/>
            <person name="Imamovic A."/>
            <person name="Larimer J."/>
            <person name="McCowan C."/>
            <person name="Murphy C."/>
            <person name="Neiman D."/>
            <person name="Pearson M."/>
            <person name="Priest M."/>
            <person name="Roberts A."/>
            <person name="Saif S."/>
            <person name="Shea T."/>
            <person name="Sisk P."/>
            <person name="Sykes S."/>
            <person name="Wortman J."/>
            <person name="Nusbaum C."/>
            <person name="Birren B."/>
        </authorList>
    </citation>
    <scope>NUCLEOTIDE SEQUENCE [LARGE SCALE GENOMIC DNA]</scope>
    <source>
        <strain evidence="1 2">NIPH 1103</strain>
    </source>
</reference>
<evidence type="ECO:0000313" key="1">
    <source>
        <dbReference type="EMBL" id="ENU32414.1"/>
    </source>
</evidence>
<sequence>MKYIMFKQEKNGLVELIPVLFPNKLVHKDVADALQQDVLKGCSIHSAGSISPLNLIPEGRSETLGVKADPITDEYVIKMVDYGGGYQ</sequence>
<dbReference type="AlphaFoldDB" id="N8RFU4"/>
<dbReference type="EMBL" id="APOL01000042">
    <property type="protein sequence ID" value="ENU32414.1"/>
    <property type="molecule type" value="Genomic_DNA"/>
</dbReference>
<dbReference type="PATRIC" id="fig|1217671.3.peg.2357"/>
<dbReference type="HOGENOM" id="CLU_2476347_0_0_6"/>
<dbReference type="Proteomes" id="UP000018426">
    <property type="component" value="Unassembled WGS sequence"/>
</dbReference>
<accession>N8RFU4</accession>